<reference evidence="2" key="1">
    <citation type="submission" date="2025-08" db="UniProtKB">
        <authorList>
            <consortium name="RefSeq"/>
        </authorList>
    </citation>
    <scope>IDENTIFICATION</scope>
</reference>
<sequence length="317" mass="37052">MKRSSGHHGELEMMAPSEDCPIQTTGLDILNNQSNIVMQEPSNGDEMTTCLFARKFKFSARHNLAIERSKHFQQPRSVLDVDIWKRKPPDFSIRLYRSLRLSNSKEDSMVKTEPLSRSNPKLLEPVKELHKMSEAHFPSLIRKAQPGRFLTRCQHVGPYEATLMFVKNGKYSSGTYKDPKPHDFRQYENDLPDFVTSCSRDPSDLTLKCRQLSKVHEPPFLANKEKNTGVSIRNFITYKLPEVKWDSRLILPKNSYPPRTASYTRYRQRRNVYSAFMDRVEEKLTKTWQEENENKKTRMKNLPNVLHQRSSIVFNKS</sequence>
<proteinExistence type="predicted"/>
<protein>
    <submittedName>
        <fullName evidence="2">Uncharacterized protein LOC117355600</fullName>
    </submittedName>
</protein>
<keyword evidence="1" id="KW-1185">Reference proteome</keyword>
<dbReference type="Proteomes" id="UP000515159">
    <property type="component" value="Chromosome 2"/>
</dbReference>
<dbReference type="InParanoid" id="A0A6P8QUR1"/>
<evidence type="ECO:0000313" key="2">
    <source>
        <dbReference type="RefSeq" id="XP_033790286.1"/>
    </source>
</evidence>
<name>A0A6P8QUR1_GEOSA</name>
<accession>A0A6P8QUR1</accession>
<evidence type="ECO:0000313" key="1">
    <source>
        <dbReference type="Proteomes" id="UP000515159"/>
    </source>
</evidence>
<organism evidence="1 2">
    <name type="scientific">Geotrypetes seraphini</name>
    <name type="common">Gaboon caecilian</name>
    <name type="synonym">Caecilia seraphini</name>
    <dbReference type="NCBI Taxonomy" id="260995"/>
    <lineage>
        <taxon>Eukaryota</taxon>
        <taxon>Metazoa</taxon>
        <taxon>Chordata</taxon>
        <taxon>Craniata</taxon>
        <taxon>Vertebrata</taxon>
        <taxon>Euteleostomi</taxon>
        <taxon>Amphibia</taxon>
        <taxon>Gymnophiona</taxon>
        <taxon>Geotrypetes</taxon>
    </lineage>
</organism>
<dbReference type="OrthoDB" id="5947521at2759"/>
<dbReference type="KEGG" id="gsh:117355600"/>
<gene>
    <name evidence="2" type="primary">LOC117355600</name>
</gene>
<dbReference type="GeneID" id="117355600"/>
<dbReference type="AlphaFoldDB" id="A0A6P8QUR1"/>
<dbReference type="RefSeq" id="XP_033790286.1">
    <property type="nucleotide sequence ID" value="XM_033934395.1"/>
</dbReference>